<evidence type="ECO:0000259" key="1">
    <source>
        <dbReference type="Pfam" id="PF03417"/>
    </source>
</evidence>
<feature type="non-terminal residue" evidence="2">
    <location>
        <position position="1"/>
    </location>
</feature>
<dbReference type="PANTHER" id="PTHR34180">
    <property type="entry name" value="PEPTIDASE C45"/>
    <property type="match status" value="1"/>
</dbReference>
<protein>
    <recommendedName>
        <fullName evidence="1">Peptidase C45 hydrolase domain-containing protein</fullName>
    </recommendedName>
</protein>
<organism evidence="2 3">
    <name type="scientific">Rhododendron williamsianum</name>
    <dbReference type="NCBI Taxonomy" id="262921"/>
    <lineage>
        <taxon>Eukaryota</taxon>
        <taxon>Viridiplantae</taxon>
        <taxon>Streptophyta</taxon>
        <taxon>Embryophyta</taxon>
        <taxon>Tracheophyta</taxon>
        <taxon>Spermatophyta</taxon>
        <taxon>Magnoliopsida</taxon>
        <taxon>eudicotyledons</taxon>
        <taxon>Gunneridae</taxon>
        <taxon>Pentapetalae</taxon>
        <taxon>asterids</taxon>
        <taxon>Ericales</taxon>
        <taxon>Ericaceae</taxon>
        <taxon>Ericoideae</taxon>
        <taxon>Rhodoreae</taxon>
        <taxon>Rhododendron</taxon>
    </lineage>
</organism>
<dbReference type="InterPro" id="IPR005079">
    <property type="entry name" value="Peptidase_C45_hydrolase"/>
</dbReference>
<accession>A0A6A4L3D9</accession>
<dbReference type="PANTHER" id="PTHR34180:SF1">
    <property type="entry name" value="BETA-ALANYL-DOPAMINE_CARCININE HYDROLASE"/>
    <property type="match status" value="1"/>
</dbReference>
<name>A0A6A4L3D9_9ERIC</name>
<evidence type="ECO:0000313" key="3">
    <source>
        <dbReference type="Proteomes" id="UP000428333"/>
    </source>
</evidence>
<comment type="caution">
    <text evidence="2">The sequence shown here is derived from an EMBL/GenBank/DDBJ whole genome shotgun (WGS) entry which is preliminary data.</text>
</comment>
<keyword evidence="3" id="KW-1185">Reference proteome</keyword>
<dbReference type="Pfam" id="PF03417">
    <property type="entry name" value="AAT"/>
    <property type="match status" value="1"/>
</dbReference>
<dbReference type="Gene3D" id="3.60.60.10">
    <property type="entry name" value="Penicillin V Acylase, Chain A"/>
    <property type="match status" value="1"/>
</dbReference>
<proteinExistence type="predicted"/>
<sequence length="311" mass="35141">METSSMEERNLPVFELGPCESGYHLGFLVGQRFTKQIRSRLATDLIFQNQLLPFAKTQQSQPLLRSLSDTNRERFPSYWDELLGTAEGSGSPFLMKEILPFVPKTTVSLEADAEDCSDVLVVCDSMAVAAHNEDANESSQAVHLGLTIMEWNFISRDLLEATNMDDALTRIRSSGASVGHSYNLIDIRARRILNVETASRNRISVREVQETPFFHANMYLHLQIQQVQDENSLSRQKRAALLPKQTKTDFLSLLGDTDDKTYPIYMKGPTLYTLCTALIDLDEKTLSIIEGNPKERQVTRIFLMSSRINAD</sequence>
<dbReference type="EMBL" id="QEFC01002464">
    <property type="protein sequence ID" value="KAE9452002.1"/>
    <property type="molecule type" value="Genomic_DNA"/>
</dbReference>
<dbReference type="OrthoDB" id="189997at2759"/>
<evidence type="ECO:0000313" key="2">
    <source>
        <dbReference type="EMBL" id="KAE9452002.1"/>
    </source>
</evidence>
<dbReference type="Proteomes" id="UP000428333">
    <property type="component" value="Linkage Group LG09"/>
</dbReference>
<reference evidence="2 3" key="1">
    <citation type="journal article" date="2019" name="Genome Biol. Evol.">
        <title>The Rhododendron genome and chromosomal organization provide insight into shared whole-genome duplications across the heath family (Ericaceae).</title>
        <authorList>
            <person name="Soza V.L."/>
            <person name="Lindsley D."/>
            <person name="Waalkes A."/>
            <person name="Ramage E."/>
            <person name="Patwardhan R.P."/>
            <person name="Burton J.N."/>
            <person name="Adey A."/>
            <person name="Kumar A."/>
            <person name="Qiu R."/>
            <person name="Shendure J."/>
            <person name="Hall B."/>
        </authorList>
    </citation>
    <scope>NUCLEOTIDE SEQUENCE [LARGE SCALE GENOMIC DNA]</scope>
    <source>
        <strain evidence="2">RSF 1966-606</strain>
    </source>
</reference>
<dbReference type="InterPro" id="IPR047801">
    <property type="entry name" value="Peptidase_C45"/>
</dbReference>
<feature type="domain" description="Peptidase C45 hydrolase" evidence="1">
    <location>
        <begin position="152"/>
        <end position="294"/>
    </location>
</feature>
<gene>
    <name evidence="2" type="ORF">C3L33_16098</name>
</gene>
<dbReference type="AlphaFoldDB" id="A0A6A4L3D9"/>